<dbReference type="WBParaSite" id="Hba_14472">
    <property type="protein sequence ID" value="Hba_14472"/>
    <property type="gene ID" value="Hba_14472"/>
</dbReference>
<dbReference type="InterPro" id="IPR008271">
    <property type="entry name" value="Ser/Thr_kinase_AS"/>
</dbReference>
<keyword evidence="6" id="KW-0067">ATP-binding</keyword>
<dbReference type="PANTHER" id="PTHR24056">
    <property type="entry name" value="CELL DIVISION PROTEIN KINASE"/>
    <property type="match status" value="1"/>
</dbReference>
<dbReference type="GO" id="GO:0005524">
    <property type="term" value="F:ATP binding"/>
    <property type="evidence" value="ECO:0007669"/>
    <property type="project" value="UniProtKB-KW"/>
</dbReference>
<dbReference type="GO" id="GO:0004674">
    <property type="term" value="F:protein serine/threonine kinase activity"/>
    <property type="evidence" value="ECO:0007669"/>
    <property type="project" value="UniProtKB-KW"/>
</dbReference>
<dbReference type="AlphaFoldDB" id="A0A1I7X9W5"/>
<accession>A0A1I7X9W5</accession>
<evidence type="ECO:0000259" key="7">
    <source>
        <dbReference type="PROSITE" id="PS50011"/>
    </source>
</evidence>
<dbReference type="Gene3D" id="1.10.510.10">
    <property type="entry name" value="Transferase(Phosphotransferase) domain 1"/>
    <property type="match status" value="1"/>
</dbReference>
<keyword evidence="5" id="KW-0418">Kinase</keyword>
<dbReference type="PROSITE" id="PS50011">
    <property type="entry name" value="PROTEIN_KINASE_DOM"/>
    <property type="match status" value="1"/>
</dbReference>
<dbReference type="SMART" id="SM00220">
    <property type="entry name" value="S_TKc"/>
    <property type="match status" value="1"/>
</dbReference>
<evidence type="ECO:0000313" key="8">
    <source>
        <dbReference type="Proteomes" id="UP000095283"/>
    </source>
</evidence>
<evidence type="ECO:0000256" key="3">
    <source>
        <dbReference type="ARBA" id="ARBA00022679"/>
    </source>
</evidence>
<dbReference type="GO" id="GO:0005634">
    <property type="term" value="C:nucleus"/>
    <property type="evidence" value="ECO:0007669"/>
    <property type="project" value="TreeGrafter"/>
</dbReference>
<evidence type="ECO:0000256" key="4">
    <source>
        <dbReference type="ARBA" id="ARBA00022741"/>
    </source>
</evidence>
<reference evidence="9" key="1">
    <citation type="submission" date="2016-11" db="UniProtKB">
        <authorList>
            <consortium name="WormBaseParasite"/>
        </authorList>
    </citation>
    <scope>IDENTIFICATION</scope>
</reference>
<evidence type="ECO:0000313" key="9">
    <source>
        <dbReference type="WBParaSite" id="Hba_14472"/>
    </source>
</evidence>
<dbReference type="InterPro" id="IPR011009">
    <property type="entry name" value="Kinase-like_dom_sf"/>
</dbReference>
<dbReference type="PROSITE" id="PS00108">
    <property type="entry name" value="PROTEIN_KINASE_ST"/>
    <property type="match status" value="1"/>
</dbReference>
<feature type="domain" description="Protein kinase" evidence="7">
    <location>
        <begin position="1"/>
        <end position="209"/>
    </location>
</feature>
<evidence type="ECO:0000256" key="1">
    <source>
        <dbReference type="ARBA" id="ARBA00006485"/>
    </source>
</evidence>
<organism evidence="8 9">
    <name type="scientific">Heterorhabditis bacteriophora</name>
    <name type="common">Entomopathogenic nematode worm</name>
    <dbReference type="NCBI Taxonomy" id="37862"/>
    <lineage>
        <taxon>Eukaryota</taxon>
        <taxon>Metazoa</taxon>
        <taxon>Ecdysozoa</taxon>
        <taxon>Nematoda</taxon>
        <taxon>Chromadorea</taxon>
        <taxon>Rhabditida</taxon>
        <taxon>Rhabditina</taxon>
        <taxon>Rhabditomorpha</taxon>
        <taxon>Strongyloidea</taxon>
        <taxon>Heterorhabditidae</taxon>
        <taxon>Heterorhabditis</taxon>
    </lineage>
</organism>
<dbReference type="PANTHER" id="PTHR24056:SF469">
    <property type="entry name" value="PROTEIN KINASE DOMAIN-CONTAINING PROTEIN"/>
    <property type="match status" value="1"/>
</dbReference>
<dbReference type="InterPro" id="IPR050108">
    <property type="entry name" value="CDK"/>
</dbReference>
<keyword evidence="8" id="KW-1185">Reference proteome</keyword>
<dbReference type="Proteomes" id="UP000095283">
    <property type="component" value="Unplaced"/>
</dbReference>
<protein>
    <submittedName>
        <fullName evidence="9">Protein kinase domain-containing protein</fullName>
    </submittedName>
</protein>
<evidence type="ECO:0000256" key="5">
    <source>
        <dbReference type="ARBA" id="ARBA00022777"/>
    </source>
</evidence>
<evidence type="ECO:0000256" key="2">
    <source>
        <dbReference type="ARBA" id="ARBA00022527"/>
    </source>
</evidence>
<dbReference type="SUPFAM" id="SSF56112">
    <property type="entry name" value="Protein kinase-like (PK-like)"/>
    <property type="match status" value="1"/>
</dbReference>
<dbReference type="InterPro" id="IPR000719">
    <property type="entry name" value="Prot_kinase_dom"/>
</dbReference>
<keyword evidence="4" id="KW-0547">Nucleotide-binding</keyword>
<name>A0A1I7X9W5_HETBA</name>
<proteinExistence type="inferred from homology"/>
<keyword evidence="2" id="KW-0723">Serine/threonine-protein kinase</keyword>
<keyword evidence="3" id="KW-0808">Transferase</keyword>
<evidence type="ECO:0000256" key="6">
    <source>
        <dbReference type="ARBA" id="ARBA00022840"/>
    </source>
</evidence>
<comment type="similarity">
    <text evidence="1">Belongs to the protein kinase superfamily. CMGC Ser/Thr protein kinase family. CDC2/CDKX subfamily.</text>
</comment>
<dbReference type="Pfam" id="PF00069">
    <property type="entry name" value="Pkinase"/>
    <property type="match status" value="1"/>
</dbReference>
<sequence>MLEGVAYMHSLNIMHRDLKPENILVSCHNAVKIADFGQACLYYPNDENREYEENFVASALNIGVIDSNTKISSYNTMIERLVCVATRWYRAPELLFGCRRYTPSVDVWALGCVLAEFFICSPLFSGRSDIEQISRVFALLGTPGKTTWPSWKEMPDAGKLVFEESAPVEDWRTIVRGASPQLLEFLLCHLCLESQQRWTADSLLRHNYISSTCCDNRIEKLRLSLHLLLSSITRRATQRIALLSLAHYAPMLWLRPLAVLVVALMRPAHTIECFCTDENCKPFGTCDGSVCLVGILRENNHVIRACGTRAVGCIRDEDEKWIDMCACDRPYCNSFTYLRSHSGQRRETGTPEDVPLVFQRVDRPDDGMPPPEVPIATTSSLLTILAPDE</sequence>